<dbReference type="GO" id="GO:0005737">
    <property type="term" value="C:cytoplasm"/>
    <property type="evidence" value="ECO:0007669"/>
    <property type="project" value="TreeGrafter"/>
</dbReference>
<evidence type="ECO:0000256" key="3">
    <source>
        <dbReference type="ARBA" id="ARBA00022553"/>
    </source>
</evidence>
<dbReference type="InterPro" id="IPR035507">
    <property type="entry name" value="Ie/If_SH3"/>
</dbReference>
<feature type="binding site" evidence="11">
    <location>
        <begin position="112"/>
        <end position="119"/>
    </location>
    <ligand>
        <name>ATP</name>
        <dbReference type="ChEBI" id="CHEBI:30616"/>
    </ligand>
</feature>
<evidence type="ECO:0000256" key="12">
    <source>
        <dbReference type="SAM" id="MobiDB-lite"/>
    </source>
</evidence>
<keyword evidence="6" id="KW-0112">Calmodulin-binding</keyword>
<keyword evidence="3" id="KW-0597">Phosphoprotein</keyword>
<evidence type="ECO:0000256" key="6">
    <source>
        <dbReference type="ARBA" id="ARBA00022860"/>
    </source>
</evidence>
<dbReference type="SUPFAM" id="SSF50044">
    <property type="entry name" value="SH3-domain"/>
    <property type="match status" value="1"/>
</dbReference>
<dbReference type="CDD" id="cd11827">
    <property type="entry name" value="SH3_MyoIe_If_like"/>
    <property type="match status" value="1"/>
</dbReference>
<dbReference type="PANTHER" id="PTHR13140:SF663">
    <property type="entry name" value="UNCONVENTIONAL MYOSIN-IF"/>
    <property type="match status" value="1"/>
</dbReference>
<dbReference type="InterPro" id="IPR010926">
    <property type="entry name" value="Myosin_TH1"/>
</dbReference>
<evidence type="ECO:0000256" key="7">
    <source>
        <dbReference type="ARBA" id="ARBA00023123"/>
    </source>
</evidence>
<keyword evidence="9 11" id="KW-0009">Actin-binding</keyword>
<keyword evidence="4 11" id="KW-0547">Nucleotide-binding</keyword>
<dbReference type="GO" id="GO:0000146">
    <property type="term" value="F:microfilament motor activity"/>
    <property type="evidence" value="ECO:0007669"/>
    <property type="project" value="TreeGrafter"/>
</dbReference>
<keyword evidence="17" id="KW-1185">Reference proteome</keyword>
<reference evidence="16" key="1">
    <citation type="submission" date="2025-08" db="UniProtKB">
        <authorList>
            <consortium name="Ensembl"/>
        </authorList>
    </citation>
    <scope>IDENTIFICATION</scope>
</reference>
<accession>A0A8C0L8K0</accession>
<keyword evidence="8 11" id="KW-0505">Motor protein</keyword>
<dbReference type="Gene3D" id="1.10.10.820">
    <property type="match status" value="1"/>
</dbReference>
<feature type="region of interest" description="Disordered" evidence="12">
    <location>
        <begin position="899"/>
        <end position="990"/>
    </location>
</feature>
<feature type="compositionally biased region" description="Basic and acidic residues" evidence="12">
    <location>
        <begin position="944"/>
        <end position="958"/>
    </location>
</feature>
<protein>
    <submittedName>
        <fullName evidence="16">Myosin IF</fullName>
    </submittedName>
</protein>
<dbReference type="InterPro" id="IPR001609">
    <property type="entry name" value="Myosin_head_motor_dom-like"/>
</dbReference>
<dbReference type="AlphaFoldDB" id="A0A8C0L8K0"/>
<dbReference type="GO" id="GO:0007015">
    <property type="term" value="P:actin filament organization"/>
    <property type="evidence" value="ECO:0007669"/>
    <property type="project" value="TreeGrafter"/>
</dbReference>
<evidence type="ECO:0000256" key="2">
    <source>
        <dbReference type="ARBA" id="ARBA00022443"/>
    </source>
</evidence>
<evidence type="ECO:0000313" key="17">
    <source>
        <dbReference type="Proteomes" id="UP000694391"/>
    </source>
</evidence>
<comment type="similarity">
    <text evidence="1 11">Belongs to the TRAFAC class myosin-kinesin ATPase superfamily. Myosin family.</text>
</comment>
<dbReference type="PROSITE" id="PS50002">
    <property type="entry name" value="SH3"/>
    <property type="match status" value="1"/>
</dbReference>
<dbReference type="InterPro" id="IPR036028">
    <property type="entry name" value="SH3-like_dom_sf"/>
</dbReference>
<evidence type="ECO:0000313" key="16">
    <source>
        <dbReference type="Ensembl" id="ENSCAFP00020028153.1"/>
    </source>
</evidence>
<evidence type="ECO:0000256" key="9">
    <source>
        <dbReference type="ARBA" id="ARBA00023203"/>
    </source>
</evidence>
<dbReference type="Proteomes" id="UP000694391">
    <property type="component" value="Unplaced"/>
</dbReference>
<reference evidence="16" key="2">
    <citation type="submission" date="2025-09" db="UniProtKB">
        <authorList>
            <consortium name="Ensembl"/>
        </authorList>
    </citation>
    <scope>IDENTIFICATION</scope>
</reference>
<proteinExistence type="inferred from homology"/>
<evidence type="ECO:0000259" key="13">
    <source>
        <dbReference type="PROSITE" id="PS50002"/>
    </source>
</evidence>
<dbReference type="GeneTree" id="ENSGT00940000158870"/>
<name>A0A8C0L8K0_CANLU</name>
<dbReference type="PROSITE" id="PS51456">
    <property type="entry name" value="MYOSIN_MOTOR"/>
    <property type="match status" value="1"/>
</dbReference>
<sequence length="1045" mass="118564">MGRRGAPRFHWQSHNVKQSGVDDMVLLPQITEDAIVGNLRKRFMDDYIFTYIGSVLISVNPFKQMPYFTDREIDLYQGAAQYENPPHIYALTDNMYRNMLIDCENQCVIISGESGAGKTVAAKYIMGYISKVSGGGEKVQHVKDIILQSNPLLEAFGNAKTVRNNNSSRFGKYFEIQFSRGGEPDGGKISNFLLEKSRVVMQNENERNFHIYYQLLEGASQEQRQNLGLMTPDYYYYLQSDTYKVDGTDDQSDFSETLNAMQVIGIPPNVQQLVLQLVAGILHLGNISFCEDGNYARVESVDLLAFPAYLLGIDSTRLQEKLTSRKMDSRWGGRSESIDVTLNVEQAAYTRDALAKGLYARLFDFLVEAINRAMQKPQEEYSIGVLDIYGFEIFQKNGFEQFCINFVNEKLQQIFIELTLKAEQEEYVQEGIRWTPIQYFNNKIVCDLIENKLSPPGIMSVLDDVCATMHATGGGADQTLLQKLQAAVGTHEHFNSWSSGFVIHHYAGKVSYDVNGFCERNRDVLFSDLIELMQTSEQAFLRMLFPEKLDVDKKGRPSTAGSKIKKQANDLVATLKRCTPHYIRCIKPNETKKPRDWEESRVKHQVEYLGLKENIRVRRAGFAYRRQFSKFLQRYAILTPETWPQWRGDERQGVQHLLRAVNMEPDQYQMGSTKVFVKNPESGKCERGLFLLEEMRERKFDGFARTIQKRDKERRRNSINRNFVGDYLGLEERPELRQFLGKRERVDFADSVTKYDRRFKPIKRDLILTPKCVYMIGREKVKKGPEKGQVREILKKKLEIQTLRGVSLSTRQDDFFILQEDAADSFLESIFKTEFISLLSKRFEEVARRALPLTFSDTLQFRVKKEGWGGGGTRSVTFSRGSGDLAVLKASGRALTVSVGDGLPKSSSESAQNAGGGAKEAGPVRAGPAQGPIRAVGAEPVGAGRERPRARPPSEHNTEFLNVPDQGVAGVGQRPVPGVGRPKPQPRTHGPRCRALYQYVGQDVDELSFNVNEVIEIILEDASGWWKGRLHGQEGLFPGNYVEKI</sequence>
<dbReference type="Pfam" id="PF06017">
    <property type="entry name" value="Myosin_TH1"/>
    <property type="match status" value="1"/>
</dbReference>
<dbReference type="Gene3D" id="1.20.58.530">
    <property type="match status" value="1"/>
</dbReference>
<dbReference type="Gene3D" id="1.20.5.4820">
    <property type="match status" value="1"/>
</dbReference>
<evidence type="ECO:0000259" key="15">
    <source>
        <dbReference type="PROSITE" id="PS51757"/>
    </source>
</evidence>
<dbReference type="GO" id="GO:0006897">
    <property type="term" value="P:endocytosis"/>
    <property type="evidence" value="ECO:0007669"/>
    <property type="project" value="TreeGrafter"/>
</dbReference>
<dbReference type="Gene3D" id="2.30.30.40">
    <property type="entry name" value="SH3 Domains"/>
    <property type="match status" value="1"/>
</dbReference>
<dbReference type="SUPFAM" id="SSF52540">
    <property type="entry name" value="P-loop containing nucleoside triphosphate hydrolases"/>
    <property type="match status" value="1"/>
</dbReference>
<keyword evidence="5 11" id="KW-0067">ATP-binding</keyword>
<feature type="domain" description="Myosin motor" evidence="14">
    <location>
        <begin position="19"/>
        <end position="697"/>
    </location>
</feature>
<dbReference type="GO" id="GO:0005524">
    <property type="term" value="F:ATP binding"/>
    <property type="evidence" value="ECO:0007669"/>
    <property type="project" value="UniProtKB-UniRule"/>
</dbReference>
<dbReference type="Pfam" id="PF00063">
    <property type="entry name" value="Myosin_head"/>
    <property type="match status" value="1"/>
</dbReference>
<dbReference type="GO" id="GO:0005886">
    <property type="term" value="C:plasma membrane"/>
    <property type="evidence" value="ECO:0007669"/>
    <property type="project" value="TreeGrafter"/>
</dbReference>
<dbReference type="InterPro" id="IPR036072">
    <property type="entry name" value="MYSc_Myo1"/>
</dbReference>
<evidence type="ECO:0000256" key="5">
    <source>
        <dbReference type="ARBA" id="ARBA00022840"/>
    </source>
</evidence>
<dbReference type="PRINTS" id="PR00193">
    <property type="entry name" value="MYOSINHEAVY"/>
</dbReference>
<feature type="compositionally biased region" description="Low complexity" evidence="12">
    <location>
        <begin position="966"/>
        <end position="982"/>
    </location>
</feature>
<dbReference type="GO" id="GO:0051015">
    <property type="term" value="F:actin filament binding"/>
    <property type="evidence" value="ECO:0007669"/>
    <property type="project" value="TreeGrafter"/>
</dbReference>
<dbReference type="GO" id="GO:0005902">
    <property type="term" value="C:microvillus"/>
    <property type="evidence" value="ECO:0007669"/>
    <property type="project" value="TreeGrafter"/>
</dbReference>
<dbReference type="Pfam" id="PF14604">
    <property type="entry name" value="SH3_9"/>
    <property type="match status" value="1"/>
</dbReference>
<dbReference type="PRINTS" id="PR00452">
    <property type="entry name" value="SH3DOMAIN"/>
</dbReference>
<keyword evidence="7 11" id="KW-0518">Myosin</keyword>
<dbReference type="GO" id="GO:0005516">
    <property type="term" value="F:calmodulin binding"/>
    <property type="evidence" value="ECO:0007669"/>
    <property type="project" value="UniProtKB-KW"/>
</dbReference>
<dbReference type="CDD" id="cd01378">
    <property type="entry name" value="MYSc_Myo1"/>
    <property type="match status" value="1"/>
</dbReference>
<dbReference type="InterPro" id="IPR001452">
    <property type="entry name" value="SH3_domain"/>
</dbReference>
<dbReference type="Gene3D" id="1.20.120.720">
    <property type="entry name" value="Myosin VI head, motor domain, U50 subdomain"/>
    <property type="match status" value="1"/>
</dbReference>
<evidence type="ECO:0000256" key="4">
    <source>
        <dbReference type="ARBA" id="ARBA00022741"/>
    </source>
</evidence>
<dbReference type="Ensembl" id="ENSCAFT00020032495.1">
    <property type="protein sequence ID" value="ENSCAFP00020028153.1"/>
    <property type="gene ID" value="ENSCAFG00020021952.1"/>
</dbReference>
<dbReference type="PROSITE" id="PS51757">
    <property type="entry name" value="TH1"/>
    <property type="match status" value="1"/>
</dbReference>
<evidence type="ECO:0000259" key="14">
    <source>
        <dbReference type="PROSITE" id="PS51456"/>
    </source>
</evidence>
<dbReference type="SMART" id="SM00242">
    <property type="entry name" value="MYSc"/>
    <property type="match status" value="1"/>
</dbReference>
<keyword evidence="2 10" id="KW-0728">SH3 domain</keyword>
<dbReference type="GO" id="GO:0016459">
    <property type="term" value="C:myosin complex"/>
    <property type="evidence" value="ECO:0007669"/>
    <property type="project" value="UniProtKB-KW"/>
</dbReference>
<evidence type="ECO:0000256" key="8">
    <source>
        <dbReference type="ARBA" id="ARBA00023175"/>
    </source>
</evidence>
<feature type="domain" description="SH3" evidence="13">
    <location>
        <begin position="988"/>
        <end position="1045"/>
    </location>
</feature>
<dbReference type="SMART" id="SM00326">
    <property type="entry name" value="SH3"/>
    <property type="match status" value="1"/>
</dbReference>
<feature type="domain" description="TH1" evidence="15">
    <location>
        <begin position="712"/>
        <end position="901"/>
    </location>
</feature>
<feature type="region of interest" description="Actin-binding" evidence="11">
    <location>
        <begin position="568"/>
        <end position="590"/>
    </location>
</feature>
<evidence type="ECO:0000256" key="1">
    <source>
        <dbReference type="ARBA" id="ARBA00008314"/>
    </source>
</evidence>
<evidence type="ECO:0000256" key="10">
    <source>
        <dbReference type="PROSITE-ProRule" id="PRU00192"/>
    </source>
</evidence>
<dbReference type="PANTHER" id="PTHR13140">
    <property type="entry name" value="MYOSIN"/>
    <property type="match status" value="1"/>
</dbReference>
<organism evidence="16 17">
    <name type="scientific">Canis lupus dingo</name>
    <name type="common">dingo</name>
    <dbReference type="NCBI Taxonomy" id="286419"/>
    <lineage>
        <taxon>Eukaryota</taxon>
        <taxon>Metazoa</taxon>
        <taxon>Chordata</taxon>
        <taxon>Craniata</taxon>
        <taxon>Vertebrata</taxon>
        <taxon>Euteleostomi</taxon>
        <taxon>Mammalia</taxon>
        <taxon>Eutheria</taxon>
        <taxon>Laurasiatheria</taxon>
        <taxon>Carnivora</taxon>
        <taxon>Caniformia</taxon>
        <taxon>Canidae</taxon>
        <taxon>Canis</taxon>
    </lineage>
</organism>
<evidence type="ECO:0000256" key="11">
    <source>
        <dbReference type="PROSITE-ProRule" id="PRU00782"/>
    </source>
</evidence>
<dbReference type="InterPro" id="IPR027417">
    <property type="entry name" value="P-loop_NTPase"/>
</dbReference>
<dbReference type="Gene3D" id="3.40.850.10">
    <property type="entry name" value="Kinesin motor domain"/>
    <property type="match status" value="1"/>
</dbReference>
<dbReference type="InterPro" id="IPR036961">
    <property type="entry name" value="Kinesin_motor_dom_sf"/>
</dbReference>